<reference evidence="1 2" key="1">
    <citation type="submission" date="2019-11" db="EMBL/GenBank/DDBJ databases">
        <title>Whole-genome sequence of a Rhodoblastus acidophilus DSM 142.</title>
        <authorList>
            <person name="Kyndt J.A."/>
            <person name="Meyer T.E."/>
        </authorList>
    </citation>
    <scope>NUCLEOTIDE SEQUENCE [LARGE SCALE GENOMIC DNA]</scope>
    <source>
        <strain evidence="1 2">DSM 142</strain>
    </source>
</reference>
<dbReference type="AlphaFoldDB" id="A0A6N8DQ64"/>
<dbReference type="OrthoDB" id="8449889at2"/>
<organism evidence="1 2">
    <name type="scientific">Rhodoblastus acidophilus</name>
    <name type="common">Rhodopseudomonas acidophila</name>
    <dbReference type="NCBI Taxonomy" id="1074"/>
    <lineage>
        <taxon>Bacteria</taxon>
        <taxon>Pseudomonadati</taxon>
        <taxon>Pseudomonadota</taxon>
        <taxon>Alphaproteobacteria</taxon>
        <taxon>Hyphomicrobiales</taxon>
        <taxon>Rhodoblastaceae</taxon>
        <taxon>Rhodoblastus</taxon>
    </lineage>
</organism>
<gene>
    <name evidence="1" type="ORF">GJ654_15735</name>
</gene>
<proteinExistence type="predicted"/>
<evidence type="ECO:0000313" key="1">
    <source>
        <dbReference type="EMBL" id="MTV32438.1"/>
    </source>
</evidence>
<name>A0A6N8DQ64_RHOAC</name>
<accession>A0A6N8DQ64</accession>
<evidence type="ECO:0000313" key="2">
    <source>
        <dbReference type="Proteomes" id="UP000439113"/>
    </source>
</evidence>
<comment type="caution">
    <text evidence="1">The sequence shown here is derived from an EMBL/GenBank/DDBJ whole genome shotgun (WGS) entry which is preliminary data.</text>
</comment>
<dbReference type="EMBL" id="WNKS01000016">
    <property type="protein sequence ID" value="MTV32438.1"/>
    <property type="molecule type" value="Genomic_DNA"/>
</dbReference>
<dbReference type="RefSeq" id="WP_155447125.1">
    <property type="nucleotide sequence ID" value="NZ_JAOQNR010000016.1"/>
</dbReference>
<dbReference type="Proteomes" id="UP000439113">
    <property type="component" value="Unassembled WGS sequence"/>
</dbReference>
<protein>
    <submittedName>
        <fullName evidence="1">Uncharacterized protein</fullName>
    </submittedName>
</protein>
<sequence>MDLEKFSVYVIDAPLDNLKRKVLEAEMDRAGVEFEKKVTYKWLKRGEEKFLRVFVDPITVEVVFFDDRVELYGAAPAWARLLMTNARKAEFAARFESALVAAGFLAAAPADPQR</sequence>